<evidence type="ECO:0000313" key="2">
    <source>
        <dbReference type="Proteomes" id="UP000610124"/>
    </source>
</evidence>
<proteinExistence type="predicted"/>
<evidence type="ECO:0000313" key="1">
    <source>
        <dbReference type="EMBL" id="GGU92061.1"/>
    </source>
</evidence>
<accession>A0A8H9LU05</accession>
<name>A0A8H9LU05_KITAU</name>
<protein>
    <submittedName>
        <fullName evidence="1">Uncharacterized protein</fullName>
    </submittedName>
</protein>
<organism evidence="1 2">
    <name type="scientific">Kitasatospora aureofaciens</name>
    <name type="common">Streptomyces aureofaciens</name>
    <dbReference type="NCBI Taxonomy" id="1894"/>
    <lineage>
        <taxon>Bacteria</taxon>
        <taxon>Bacillati</taxon>
        <taxon>Actinomycetota</taxon>
        <taxon>Actinomycetes</taxon>
        <taxon>Kitasatosporales</taxon>
        <taxon>Streptomycetaceae</taxon>
        <taxon>Kitasatospora</taxon>
    </lineage>
</organism>
<dbReference type="Proteomes" id="UP000610124">
    <property type="component" value="Unassembled WGS sequence"/>
</dbReference>
<sequence>MPEKVFSTALQKRVQLGRQDPELVDEAVRRAEAGSVPVLGGAGRRRRSGGVLISYTPDYFEDGGSDAGSRRPVAPWTAVPGGHRCCGEGPVRRRPRPAPWDRTS</sequence>
<dbReference type="EMBL" id="BMUB01000014">
    <property type="protein sequence ID" value="GGU92061.1"/>
    <property type="molecule type" value="Genomic_DNA"/>
</dbReference>
<reference evidence="1" key="2">
    <citation type="submission" date="2020-09" db="EMBL/GenBank/DDBJ databases">
        <authorList>
            <person name="Sun Q."/>
            <person name="Ohkuma M."/>
        </authorList>
    </citation>
    <scope>NUCLEOTIDE SEQUENCE</scope>
    <source>
        <strain evidence="1">JCM 4434</strain>
    </source>
</reference>
<dbReference type="AlphaFoldDB" id="A0A8H9LU05"/>
<reference evidence="1" key="1">
    <citation type="journal article" date="2014" name="Int. J. Syst. Evol. Microbiol.">
        <title>Complete genome sequence of Corynebacterium casei LMG S-19264T (=DSM 44701T), isolated from a smear-ripened cheese.</title>
        <authorList>
            <consortium name="US DOE Joint Genome Institute (JGI-PGF)"/>
            <person name="Walter F."/>
            <person name="Albersmeier A."/>
            <person name="Kalinowski J."/>
            <person name="Ruckert C."/>
        </authorList>
    </citation>
    <scope>NUCLEOTIDE SEQUENCE</scope>
    <source>
        <strain evidence="1">JCM 4434</strain>
    </source>
</reference>
<gene>
    <name evidence="1" type="ORF">GCM10010502_51760</name>
</gene>
<comment type="caution">
    <text evidence="1">The sequence shown here is derived from an EMBL/GenBank/DDBJ whole genome shotgun (WGS) entry which is preliminary data.</text>
</comment>